<evidence type="ECO:0000259" key="2">
    <source>
        <dbReference type="Pfam" id="PF13622"/>
    </source>
</evidence>
<feature type="region of interest" description="Disordered" evidence="1">
    <location>
        <begin position="315"/>
        <end position="349"/>
    </location>
</feature>
<evidence type="ECO:0000313" key="4">
    <source>
        <dbReference type="Proteomes" id="UP000070544"/>
    </source>
</evidence>
<evidence type="ECO:0000256" key="1">
    <source>
        <dbReference type="SAM" id="MobiDB-lite"/>
    </source>
</evidence>
<dbReference type="InterPro" id="IPR052389">
    <property type="entry name" value="Sec_Metab_Biosynth-Assoc"/>
</dbReference>
<dbReference type="InterPro" id="IPR042171">
    <property type="entry name" value="Acyl-CoA_hotdog"/>
</dbReference>
<accession>A0A139ABA4</accession>
<dbReference type="Pfam" id="PF13622">
    <property type="entry name" value="4HBT_3"/>
    <property type="match status" value="1"/>
</dbReference>
<evidence type="ECO:0000313" key="3">
    <source>
        <dbReference type="EMBL" id="KXS14086.1"/>
    </source>
</evidence>
<proteinExistence type="predicted"/>
<dbReference type="Gene3D" id="2.40.160.210">
    <property type="entry name" value="Acyl-CoA thioesterase, double hotdog domain"/>
    <property type="match status" value="1"/>
</dbReference>
<name>A0A139ABA4_GONPJ</name>
<dbReference type="Proteomes" id="UP000070544">
    <property type="component" value="Unassembled WGS sequence"/>
</dbReference>
<dbReference type="PANTHER" id="PTHR38110:SF1">
    <property type="entry name" value="THIOESTERASE DOMAIN-CONTAINING PROTEIN"/>
    <property type="match status" value="1"/>
</dbReference>
<dbReference type="PANTHER" id="PTHR38110">
    <property type="entry name" value="CHROMOSOME 23, WHOLE GENOME SHOTGUN SEQUENCE"/>
    <property type="match status" value="1"/>
</dbReference>
<dbReference type="EMBL" id="KQ965771">
    <property type="protein sequence ID" value="KXS14086.1"/>
    <property type="molecule type" value="Genomic_DNA"/>
</dbReference>
<sequence length="385" mass="41133">MSYAFDSAVATSFVAHDPRTSTTFHSGTLSPSWRNNNNTVHGGYLLAVLVDAAKKNVERRDSEGRLILDRGRHERRYMDLVTISAVYVAPARPAENAVVAVRRIRVGGRWAVVEAVLMQSPTPPTLLTHPNLVPLVRATITLGTLPPSSQPPLPPPAFMPHLAHPPDEGGTLGWRTRRPEEWEKNERHPKMTAVEMRVVSPAAVVASPLPAVGSAKGWFGFGGKQADTKQDAAPKAEADLTLWTRIVGGTVGAESAWIFADPPGAAARNLGFSFDDWWIATTHIQIHLLARPATSASSPWLLSRATSYLLSPVPASVSSPSTTSSSSPTTSSTSSSPSEPIRTKDATDPIRMISECTVFDAHGGIVATGRQAQVAVAAGKQKQNG</sequence>
<reference evidence="3 4" key="1">
    <citation type="journal article" date="2015" name="Genome Biol. Evol.">
        <title>Phylogenomic analyses indicate that early fungi evolved digesting cell walls of algal ancestors of land plants.</title>
        <authorList>
            <person name="Chang Y."/>
            <person name="Wang S."/>
            <person name="Sekimoto S."/>
            <person name="Aerts A.L."/>
            <person name="Choi C."/>
            <person name="Clum A."/>
            <person name="LaButti K.M."/>
            <person name="Lindquist E.A."/>
            <person name="Yee Ngan C."/>
            <person name="Ohm R.A."/>
            <person name="Salamov A.A."/>
            <person name="Grigoriev I.V."/>
            <person name="Spatafora J.W."/>
            <person name="Berbee M.L."/>
        </authorList>
    </citation>
    <scope>NUCLEOTIDE SEQUENCE [LARGE SCALE GENOMIC DNA]</scope>
    <source>
        <strain evidence="3 4">JEL478</strain>
    </source>
</reference>
<gene>
    <name evidence="3" type="ORF">M427DRAFT_57868</name>
</gene>
<organism evidence="3 4">
    <name type="scientific">Gonapodya prolifera (strain JEL478)</name>
    <name type="common">Monoblepharis prolifera</name>
    <dbReference type="NCBI Taxonomy" id="1344416"/>
    <lineage>
        <taxon>Eukaryota</taxon>
        <taxon>Fungi</taxon>
        <taxon>Fungi incertae sedis</taxon>
        <taxon>Chytridiomycota</taxon>
        <taxon>Chytridiomycota incertae sedis</taxon>
        <taxon>Monoblepharidomycetes</taxon>
        <taxon>Monoblepharidales</taxon>
        <taxon>Gonapodyaceae</taxon>
        <taxon>Gonapodya</taxon>
    </lineage>
</organism>
<dbReference type="AlphaFoldDB" id="A0A139ABA4"/>
<keyword evidence="4" id="KW-1185">Reference proteome</keyword>
<feature type="non-terminal residue" evidence="3">
    <location>
        <position position="385"/>
    </location>
</feature>
<dbReference type="InterPro" id="IPR029069">
    <property type="entry name" value="HotDog_dom_sf"/>
</dbReference>
<feature type="domain" description="Acyl-CoA thioesterase-like N-terminal HotDog" evidence="2">
    <location>
        <begin position="31"/>
        <end position="142"/>
    </location>
</feature>
<dbReference type="SUPFAM" id="SSF54637">
    <property type="entry name" value="Thioesterase/thiol ester dehydrase-isomerase"/>
    <property type="match status" value="1"/>
</dbReference>
<dbReference type="InterPro" id="IPR049449">
    <property type="entry name" value="TesB_ACOT8-like_N"/>
</dbReference>
<protein>
    <recommendedName>
        <fullName evidence="2">Acyl-CoA thioesterase-like N-terminal HotDog domain-containing protein</fullName>
    </recommendedName>
</protein>
<feature type="compositionally biased region" description="Low complexity" evidence="1">
    <location>
        <begin position="315"/>
        <end position="338"/>
    </location>
</feature>